<organism evidence="7 8">
    <name type="scientific">Albidovulum sediminis</name>
    <dbReference type="NCBI Taxonomy" id="3066345"/>
    <lineage>
        <taxon>Bacteria</taxon>
        <taxon>Pseudomonadati</taxon>
        <taxon>Pseudomonadota</taxon>
        <taxon>Alphaproteobacteria</taxon>
        <taxon>Rhodobacterales</taxon>
        <taxon>Paracoccaceae</taxon>
        <taxon>Albidovulum</taxon>
    </lineage>
</organism>
<protein>
    <recommendedName>
        <fullName evidence="6">SURF1-like protein</fullName>
    </recommendedName>
</protein>
<evidence type="ECO:0000313" key="7">
    <source>
        <dbReference type="EMBL" id="MCT8329856.1"/>
    </source>
</evidence>
<name>A0ABT2NLR6_9RHOB</name>
<dbReference type="PANTHER" id="PTHR23427">
    <property type="entry name" value="SURFEIT LOCUS PROTEIN"/>
    <property type="match status" value="1"/>
</dbReference>
<dbReference type="Proteomes" id="UP001205601">
    <property type="component" value="Unassembled WGS sequence"/>
</dbReference>
<dbReference type="CDD" id="cd06662">
    <property type="entry name" value="SURF1"/>
    <property type="match status" value="1"/>
</dbReference>
<evidence type="ECO:0000256" key="2">
    <source>
        <dbReference type="ARBA" id="ARBA00007165"/>
    </source>
</evidence>
<dbReference type="InterPro" id="IPR002994">
    <property type="entry name" value="Surf1/Shy1"/>
</dbReference>
<feature type="transmembrane region" description="Helical" evidence="6">
    <location>
        <begin position="201"/>
        <end position="220"/>
    </location>
</feature>
<keyword evidence="5 6" id="KW-0472">Membrane</keyword>
<comment type="caution">
    <text evidence="6">Lacks conserved residue(s) required for the propagation of feature annotation.</text>
</comment>
<gene>
    <name evidence="7" type="ORF">N5I32_10055</name>
</gene>
<evidence type="ECO:0000256" key="3">
    <source>
        <dbReference type="ARBA" id="ARBA00022692"/>
    </source>
</evidence>
<dbReference type="RefSeq" id="WP_261495393.1">
    <property type="nucleotide sequence ID" value="NZ_JAOCQF010000001.1"/>
</dbReference>
<evidence type="ECO:0000256" key="6">
    <source>
        <dbReference type="RuleBase" id="RU363076"/>
    </source>
</evidence>
<sequence>MMRGIAFPLILGLGGLAILLSLGFWQLRRLEWKEAVIAEISARIEAAPVALATVTDPEPKTQLYLPVTVSGATTGEELLVLSGQKGVGAGYEVIAAFETDAGRRMLIDRGFIGEEARDAPRPPVALSITGNLHWPQEADAYTPPPDTTTGLWFARDVAAMAESLKTDPLMVVIRKAEGDAQGIVPRPVDTSGIVNDHLEYAITWFSLAGVWAGMTLYLLWRIRRRTI</sequence>
<dbReference type="PANTHER" id="PTHR23427:SF2">
    <property type="entry name" value="SURFEIT LOCUS PROTEIN 1"/>
    <property type="match status" value="1"/>
</dbReference>
<evidence type="ECO:0000256" key="5">
    <source>
        <dbReference type="ARBA" id="ARBA00023136"/>
    </source>
</evidence>
<comment type="caution">
    <text evidence="7">The sequence shown here is derived from an EMBL/GenBank/DDBJ whole genome shotgun (WGS) entry which is preliminary data.</text>
</comment>
<keyword evidence="6" id="KW-1003">Cell membrane</keyword>
<comment type="subcellular location">
    <subcellularLocation>
        <location evidence="6">Cell membrane</location>
        <topology evidence="6">Multi-pass membrane protein</topology>
    </subcellularLocation>
    <subcellularLocation>
        <location evidence="1">Membrane</location>
    </subcellularLocation>
</comment>
<keyword evidence="3 6" id="KW-0812">Transmembrane</keyword>
<dbReference type="InterPro" id="IPR045214">
    <property type="entry name" value="Surf1/Surf4"/>
</dbReference>
<keyword evidence="4 6" id="KW-1133">Transmembrane helix</keyword>
<proteinExistence type="inferred from homology"/>
<accession>A0ABT2NLR6</accession>
<keyword evidence="8" id="KW-1185">Reference proteome</keyword>
<comment type="similarity">
    <text evidence="2 6">Belongs to the SURF1 family.</text>
</comment>
<evidence type="ECO:0000256" key="1">
    <source>
        <dbReference type="ARBA" id="ARBA00004370"/>
    </source>
</evidence>
<reference evidence="8" key="1">
    <citation type="submission" date="2023-07" db="EMBL/GenBank/DDBJ databases">
        <title>Defluviimonas sediminis sp. nov., isolated from mangrove sediment.</title>
        <authorList>
            <person name="Liu L."/>
            <person name="Li J."/>
            <person name="Huang Y."/>
            <person name="Pan J."/>
            <person name="Li M."/>
        </authorList>
    </citation>
    <scope>NUCLEOTIDE SEQUENCE [LARGE SCALE GENOMIC DNA]</scope>
    <source>
        <strain evidence="8">FT324</strain>
    </source>
</reference>
<evidence type="ECO:0000313" key="8">
    <source>
        <dbReference type="Proteomes" id="UP001205601"/>
    </source>
</evidence>
<evidence type="ECO:0000256" key="4">
    <source>
        <dbReference type="ARBA" id="ARBA00022989"/>
    </source>
</evidence>
<dbReference type="Pfam" id="PF02104">
    <property type="entry name" value="SURF1"/>
    <property type="match status" value="1"/>
</dbReference>
<dbReference type="PROSITE" id="PS50895">
    <property type="entry name" value="SURF1"/>
    <property type="match status" value="1"/>
</dbReference>
<dbReference type="EMBL" id="JAOCQF010000001">
    <property type="protein sequence ID" value="MCT8329856.1"/>
    <property type="molecule type" value="Genomic_DNA"/>
</dbReference>